<dbReference type="GO" id="GO:0016020">
    <property type="term" value="C:membrane"/>
    <property type="evidence" value="ECO:0007669"/>
    <property type="project" value="UniProtKB-SubCell"/>
</dbReference>
<evidence type="ECO:0000256" key="4">
    <source>
        <dbReference type="ARBA" id="ARBA00023136"/>
    </source>
</evidence>
<accession>A0A1Y5F5T5</accession>
<comment type="caution">
    <text evidence="7">The sequence shown here is derived from an EMBL/GenBank/DDBJ whole genome shotgun (WGS) entry which is preliminary data.</text>
</comment>
<evidence type="ECO:0000256" key="2">
    <source>
        <dbReference type="ARBA" id="ARBA00022692"/>
    </source>
</evidence>
<gene>
    <name evidence="7" type="ORF">A9Q84_15280</name>
</gene>
<evidence type="ECO:0000256" key="1">
    <source>
        <dbReference type="ARBA" id="ARBA00004141"/>
    </source>
</evidence>
<dbReference type="EMBL" id="MAAO01000007">
    <property type="protein sequence ID" value="OUR95859.1"/>
    <property type="molecule type" value="Genomic_DNA"/>
</dbReference>
<dbReference type="Proteomes" id="UP000196531">
    <property type="component" value="Unassembled WGS sequence"/>
</dbReference>
<feature type="domain" description="NnrU" evidence="6">
    <location>
        <begin position="5"/>
        <end position="183"/>
    </location>
</feature>
<dbReference type="AlphaFoldDB" id="A0A1Y5F5T5"/>
<keyword evidence="3 5" id="KW-1133">Transmembrane helix</keyword>
<organism evidence="7 8">
    <name type="scientific">Halobacteriovorax marinus</name>
    <dbReference type="NCBI Taxonomy" id="97084"/>
    <lineage>
        <taxon>Bacteria</taxon>
        <taxon>Pseudomonadati</taxon>
        <taxon>Bdellovibrionota</taxon>
        <taxon>Bacteriovoracia</taxon>
        <taxon>Bacteriovoracales</taxon>
        <taxon>Halobacteriovoraceae</taxon>
        <taxon>Halobacteriovorax</taxon>
    </lineage>
</organism>
<keyword evidence="2 5" id="KW-0812">Transmembrane</keyword>
<sequence length="185" mass="21233">MILIFIGFFLFLSIHLLTLSKAMRSTLVSKFGLNSYKAVFSLISLLGLSFMLTARFDAGEYVKDLNLTFYSLRVPIMVISNILIISAYIPNNHLKKFFKHPMLIGIMLWSFSHFMFNQHMNHLLMFMAFFVFSVIMTVGLIYRDRFETIQVCAKPVNTLMSLVLGTGIYLVFLFLHGHIAGVELI</sequence>
<feature type="transmembrane region" description="Helical" evidence="5">
    <location>
        <begin position="162"/>
        <end position="182"/>
    </location>
</feature>
<protein>
    <recommendedName>
        <fullName evidence="6">NnrU domain-containing protein</fullName>
    </recommendedName>
</protein>
<evidence type="ECO:0000313" key="7">
    <source>
        <dbReference type="EMBL" id="OUR95859.1"/>
    </source>
</evidence>
<evidence type="ECO:0000313" key="8">
    <source>
        <dbReference type="Proteomes" id="UP000196531"/>
    </source>
</evidence>
<evidence type="ECO:0000256" key="3">
    <source>
        <dbReference type="ARBA" id="ARBA00022989"/>
    </source>
</evidence>
<comment type="subcellular location">
    <subcellularLocation>
        <location evidence="1">Membrane</location>
        <topology evidence="1">Multi-pass membrane protein</topology>
    </subcellularLocation>
</comment>
<dbReference type="Pfam" id="PF07298">
    <property type="entry name" value="NnrU"/>
    <property type="match status" value="1"/>
</dbReference>
<feature type="transmembrane region" description="Helical" evidence="5">
    <location>
        <begin position="123"/>
        <end position="142"/>
    </location>
</feature>
<feature type="transmembrane region" description="Helical" evidence="5">
    <location>
        <begin position="70"/>
        <end position="91"/>
    </location>
</feature>
<keyword evidence="4 5" id="KW-0472">Membrane</keyword>
<evidence type="ECO:0000259" key="6">
    <source>
        <dbReference type="Pfam" id="PF07298"/>
    </source>
</evidence>
<proteinExistence type="predicted"/>
<dbReference type="InterPro" id="IPR009915">
    <property type="entry name" value="NnrU_dom"/>
</dbReference>
<evidence type="ECO:0000256" key="5">
    <source>
        <dbReference type="SAM" id="Phobius"/>
    </source>
</evidence>
<reference evidence="8" key="1">
    <citation type="journal article" date="2017" name="Proc. Natl. Acad. Sci. U.S.A.">
        <title>Simulation of Deepwater Horizon oil plume reveals substrate specialization within a complex community of hydrocarbon-degraders.</title>
        <authorList>
            <person name="Hu P."/>
            <person name="Dubinsky E.A."/>
            <person name="Probst A.J."/>
            <person name="Wang J."/>
            <person name="Sieber C.M.K."/>
            <person name="Tom L.M."/>
            <person name="Gardinali P."/>
            <person name="Banfield J.F."/>
            <person name="Atlas R.M."/>
            <person name="Andersen G.L."/>
        </authorList>
    </citation>
    <scope>NUCLEOTIDE SEQUENCE [LARGE SCALE GENOMIC DNA]</scope>
</reference>
<name>A0A1Y5F5T5_9BACT</name>
<feature type="transmembrane region" description="Helical" evidence="5">
    <location>
        <begin position="38"/>
        <end position="58"/>
    </location>
</feature>